<protein>
    <submittedName>
        <fullName evidence="7">Zinc ribbon domain-containing protein</fullName>
    </submittedName>
</protein>
<proteinExistence type="predicted"/>
<evidence type="ECO:0000256" key="5">
    <source>
        <dbReference type="SAM" id="Phobius"/>
    </source>
</evidence>
<name>A0ABX2GMN2_9FIRM</name>
<accession>A0ABX2GMN2</accession>
<dbReference type="Proteomes" id="UP000822152">
    <property type="component" value="Unassembled WGS sequence"/>
</dbReference>
<evidence type="ECO:0000313" key="8">
    <source>
        <dbReference type="Proteomes" id="UP000822152"/>
    </source>
</evidence>
<keyword evidence="5" id="KW-0812">Transmembrane</keyword>
<feature type="region of interest" description="Disordered" evidence="4">
    <location>
        <begin position="298"/>
        <end position="319"/>
    </location>
</feature>
<gene>
    <name evidence="7" type="ORF">G4952_03220</name>
</gene>
<keyword evidence="1" id="KW-0479">Metal-binding</keyword>
<dbReference type="InterPro" id="IPR001876">
    <property type="entry name" value="Znf_RanBP2"/>
</dbReference>
<evidence type="ECO:0000256" key="1">
    <source>
        <dbReference type="ARBA" id="ARBA00022723"/>
    </source>
</evidence>
<feature type="compositionally biased region" description="Basic and acidic residues" evidence="4">
    <location>
        <begin position="106"/>
        <end position="124"/>
    </location>
</feature>
<keyword evidence="3" id="KW-0862">Zinc</keyword>
<feature type="region of interest" description="Disordered" evidence="4">
    <location>
        <begin position="106"/>
        <end position="138"/>
    </location>
</feature>
<evidence type="ECO:0000313" key="7">
    <source>
        <dbReference type="EMBL" id="NSF72848.1"/>
    </source>
</evidence>
<keyword evidence="5" id="KW-1133">Transmembrane helix</keyword>
<feature type="transmembrane region" description="Helical" evidence="5">
    <location>
        <begin position="142"/>
        <end position="161"/>
    </location>
</feature>
<evidence type="ECO:0000256" key="4">
    <source>
        <dbReference type="SAM" id="MobiDB-lite"/>
    </source>
</evidence>
<feature type="domain" description="RanBP2-type" evidence="6">
    <location>
        <begin position="68"/>
        <end position="97"/>
    </location>
</feature>
<keyword evidence="8" id="KW-1185">Reference proteome</keyword>
<evidence type="ECO:0000259" key="6">
    <source>
        <dbReference type="PROSITE" id="PS50199"/>
    </source>
</evidence>
<dbReference type="InterPro" id="IPR036443">
    <property type="entry name" value="Znf_RanBP2_sf"/>
</dbReference>
<dbReference type="RefSeq" id="WP_173742591.1">
    <property type="nucleotide sequence ID" value="NZ_JAAIPF010000004.1"/>
</dbReference>
<dbReference type="SMART" id="SM00547">
    <property type="entry name" value="ZnF_RBZ"/>
    <property type="match status" value="2"/>
</dbReference>
<evidence type="ECO:0000256" key="3">
    <source>
        <dbReference type="ARBA" id="ARBA00022833"/>
    </source>
</evidence>
<sequence length="374" mass="44147">MYNRQERRIKYGKLIEGLWDCPFCDNKRIKAGQKTCPLCGHPQDENTKFYMPDAIEYVSEEKAAKISRNPDWQCSFCGSLNSDDLNICKNCGATKEDSERNYFEIRKQEEEKKRKKEEKKETHQKNTAKSAPKKKEKKKKSLMKRALLFLGIFAVIIFGMMSCLAPKVKNVTIDDFDWERTIDIEEIITHSESDWQLPDDARLQYTKNEIKSYEQVIDHYEKVTETKTRRVIDHYEDEVSHVDLGNGYFEEKTKSVPVYKDETYTETTDKPVYRQEPVYATKYYYEIDRWTVVDTAKNSGRDQNPAWPEPKLKDNQRTGTKDEHYFVTATYEKKEGKTETERYEMDFSEWKKLKKGEKTDLKIDAAGFAEINKE</sequence>
<dbReference type="PROSITE" id="PS50199">
    <property type="entry name" value="ZF_RANBP2_2"/>
    <property type="match status" value="1"/>
</dbReference>
<feature type="compositionally biased region" description="Basic and acidic residues" evidence="4">
    <location>
        <begin position="310"/>
        <end position="319"/>
    </location>
</feature>
<organism evidence="7 8">
    <name type="scientific">Blautia wexlerae</name>
    <dbReference type="NCBI Taxonomy" id="418240"/>
    <lineage>
        <taxon>Bacteria</taxon>
        <taxon>Bacillati</taxon>
        <taxon>Bacillota</taxon>
        <taxon>Clostridia</taxon>
        <taxon>Lachnospirales</taxon>
        <taxon>Lachnospiraceae</taxon>
        <taxon>Blautia</taxon>
    </lineage>
</organism>
<evidence type="ECO:0000256" key="2">
    <source>
        <dbReference type="ARBA" id="ARBA00022771"/>
    </source>
</evidence>
<dbReference type="SUPFAM" id="SSF90209">
    <property type="entry name" value="Ran binding protein zinc finger-like"/>
    <property type="match status" value="1"/>
</dbReference>
<keyword evidence="5" id="KW-0472">Membrane</keyword>
<keyword evidence="2" id="KW-0863">Zinc-finger</keyword>
<reference evidence="7 8" key="1">
    <citation type="journal article" date="2020" name="Cell Host Microbe">
        <title>Functional and Genomic Variation between Human-Derived Isolates of Lachnospiraceae Reveals Inter- and Intra-Species Diversity.</title>
        <authorList>
            <person name="Sorbara M.T."/>
            <person name="Littmann E.R."/>
            <person name="Fontana E."/>
            <person name="Moody T.U."/>
            <person name="Kohout C.E."/>
            <person name="Gjonbalaj M."/>
            <person name="Eaton V."/>
            <person name="Seok R."/>
            <person name="Leiner I.M."/>
            <person name="Pamer E.G."/>
        </authorList>
    </citation>
    <scope>NUCLEOTIDE SEQUENCE [LARGE SCALE GENOMIC DNA]</scope>
    <source>
        <strain evidence="7 8">MSK.20.11</strain>
    </source>
</reference>
<dbReference type="EMBL" id="JAAIPF010000004">
    <property type="protein sequence ID" value="NSF72848.1"/>
    <property type="molecule type" value="Genomic_DNA"/>
</dbReference>
<dbReference type="PROSITE" id="PS01358">
    <property type="entry name" value="ZF_RANBP2_1"/>
    <property type="match status" value="1"/>
</dbReference>
<comment type="caution">
    <text evidence="7">The sequence shown here is derived from an EMBL/GenBank/DDBJ whole genome shotgun (WGS) entry which is preliminary data.</text>
</comment>